<evidence type="ECO:0000256" key="4">
    <source>
        <dbReference type="ARBA" id="ARBA00023125"/>
    </source>
</evidence>
<dbReference type="PANTHER" id="PTHR46577">
    <property type="entry name" value="HTH-TYPE TRANSCRIPTIONAL REGULATORY PROTEIN GABR"/>
    <property type="match status" value="1"/>
</dbReference>
<dbReference type="PROSITE" id="PS50949">
    <property type="entry name" value="HTH_GNTR"/>
    <property type="match status" value="1"/>
</dbReference>
<dbReference type="InterPro" id="IPR036388">
    <property type="entry name" value="WH-like_DNA-bd_sf"/>
</dbReference>
<dbReference type="Proteomes" id="UP000289465">
    <property type="component" value="Unassembled WGS sequence"/>
</dbReference>
<dbReference type="GO" id="GO:0003700">
    <property type="term" value="F:DNA-binding transcription factor activity"/>
    <property type="evidence" value="ECO:0007669"/>
    <property type="project" value="InterPro"/>
</dbReference>
<evidence type="ECO:0000256" key="3">
    <source>
        <dbReference type="ARBA" id="ARBA00023015"/>
    </source>
</evidence>
<dbReference type="PANTHER" id="PTHR46577:SF1">
    <property type="entry name" value="HTH-TYPE TRANSCRIPTIONAL REGULATORY PROTEIN GABR"/>
    <property type="match status" value="1"/>
</dbReference>
<dbReference type="Pfam" id="PF00392">
    <property type="entry name" value="GntR"/>
    <property type="match status" value="1"/>
</dbReference>
<evidence type="ECO:0000256" key="2">
    <source>
        <dbReference type="ARBA" id="ARBA00022898"/>
    </source>
</evidence>
<keyword evidence="3" id="KW-0805">Transcription regulation</keyword>
<dbReference type="InterPro" id="IPR051446">
    <property type="entry name" value="HTH_trans_reg/aminotransferase"/>
</dbReference>
<comment type="similarity">
    <text evidence="1">In the C-terminal section; belongs to the class-I pyridoxal-phosphate-dependent aminotransferase family.</text>
</comment>
<dbReference type="EMBL" id="UFQC01000006">
    <property type="protein sequence ID" value="SSW65282.1"/>
    <property type="molecule type" value="Genomic_DNA"/>
</dbReference>
<organism evidence="7 8">
    <name type="scientific">Achromobacter veterisilvae</name>
    <dbReference type="NCBI Taxonomy" id="2069367"/>
    <lineage>
        <taxon>Bacteria</taxon>
        <taxon>Pseudomonadati</taxon>
        <taxon>Pseudomonadota</taxon>
        <taxon>Betaproteobacteria</taxon>
        <taxon>Burkholderiales</taxon>
        <taxon>Alcaligenaceae</taxon>
        <taxon>Achromobacter</taxon>
    </lineage>
</organism>
<dbReference type="SMART" id="SM00345">
    <property type="entry name" value="HTH_GNTR"/>
    <property type="match status" value="1"/>
</dbReference>
<dbReference type="GO" id="GO:0003677">
    <property type="term" value="F:DNA binding"/>
    <property type="evidence" value="ECO:0007669"/>
    <property type="project" value="UniProtKB-KW"/>
</dbReference>
<dbReference type="Pfam" id="PF00155">
    <property type="entry name" value="Aminotran_1_2"/>
    <property type="match status" value="1"/>
</dbReference>
<name>A0A446CBR6_9BURK</name>
<gene>
    <name evidence="7" type="primary">tauR_2</name>
    <name evidence="7" type="ORF">AVE30378_01442</name>
</gene>
<keyword evidence="4" id="KW-0238">DNA-binding</keyword>
<dbReference type="InterPro" id="IPR015424">
    <property type="entry name" value="PyrdxlP-dep_Trfase"/>
</dbReference>
<dbReference type="InterPro" id="IPR036390">
    <property type="entry name" value="WH_DNA-bd_sf"/>
</dbReference>
<dbReference type="CDD" id="cd00609">
    <property type="entry name" value="AAT_like"/>
    <property type="match status" value="1"/>
</dbReference>
<keyword evidence="5" id="KW-0804">Transcription</keyword>
<reference evidence="7 8" key="1">
    <citation type="submission" date="2018-07" db="EMBL/GenBank/DDBJ databases">
        <authorList>
            <person name="Peeters C."/>
        </authorList>
    </citation>
    <scope>NUCLEOTIDE SEQUENCE [LARGE SCALE GENOMIC DNA]</scope>
    <source>
        <strain evidence="7 8">LMG 30378</strain>
    </source>
</reference>
<evidence type="ECO:0000259" key="6">
    <source>
        <dbReference type="PROSITE" id="PS50949"/>
    </source>
</evidence>
<dbReference type="Gene3D" id="1.10.10.10">
    <property type="entry name" value="Winged helix-like DNA-binding domain superfamily/Winged helix DNA-binding domain"/>
    <property type="match status" value="1"/>
</dbReference>
<dbReference type="NCBIfam" id="NF012025">
    <property type="entry name" value="PRK15481.1"/>
    <property type="match status" value="1"/>
</dbReference>
<evidence type="ECO:0000313" key="7">
    <source>
        <dbReference type="EMBL" id="SSW65282.1"/>
    </source>
</evidence>
<proteinExistence type="inferred from homology"/>
<keyword evidence="2" id="KW-0663">Pyridoxal phosphate</keyword>
<dbReference type="GO" id="GO:0030170">
    <property type="term" value="F:pyridoxal phosphate binding"/>
    <property type="evidence" value="ECO:0007669"/>
    <property type="project" value="InterPro"/>
</dbReference>
<protein>
    <submittedName>
        <fullName evidence="7">HTH-type transcriptional regulator TauR</fullName>
    </submittedName>
</protein>
<dbReference type="InterPro" id="IPR015421">
    <property type="entry name" value="PyrdxlP-dep_Trfase_major"/>
</dbReference>
<dbReference type="SUPFAM" id="SSF46785">
    <property type="entry name" value="Winged helix' DNA-binding domain"/>
    <property type="match status" value="1"/>
</dbReference>
<accession>A0A446CBR6</accession>
<dbReference type="SUPFAM" id="SSF53383">
    <property type="entry name" value="PLP-dependent transferases"/>
    <property type="match status" value="1"/>
</dbReference>
<sequence length="447" mass="47712">MASGLSQPGVALSWDDMKIQGKTAAEIFDCVRALRQSGQLRPGQVLPPVRDLAAELDINRNTVAAAYKRLAAAGIAATQGRLGTIIREPSGPGEQEGALSNSPLVDLASGNPNPAWLPDLTAALALRPYRPRLYGEPTVNAGLEDYARAWFAPDCLAPFEVNLTHGAVDAIERLLSSHLVAGDKVAVENPCFLSSINLLRIAGLLAVGVPVDAEGMQAQALEAALGKGAQAVILTPRAHNPTGCSLSAKRARALARVLARYPHVMVIVDDHFALLSNTEYHSVLPAGAQRWALVRSLTKALGPDVRMAMVASDAATSRQLRLRLASGTSWVSHLLQDMVEVTLGRPEVARQMARAREDYARRRQVLEDALRAQGVPCAGQGDGFNLWVPLDTDGQAVALALAHRGWLVRHGDAFGVQEPVGGLRITLSSIEPAQCRDLARDIRQSLG</sequence>
<dbReference type="InterPro" id="IPR000524">
    <property type="entry name" value="Tscrpt_reg_HTH_GntR"/>
</dbReference>
<evidence type="ECO:0000256" key="1">
    <source>
        <dbReference type="ARBA" id="ARBA00005384"/>
    </source>
</evidence>
<dbReference type="AlphaFoldDB" id="A0A446CBR6"/>
<dbReference type="InterPro" id="IPR004839">
    <property type="entry name" value="Aminotransferase_I/II_large"/>
</dbReference>
<evidence type="ECO:0000313" key="8">
    <source>
        <dbReference type="Proteomes" id="UP000289465"/>
    </source>
</evidence>
<evidence type="ECO:0000256" key="5">
    <source>
        <dbReference type="ARBA" id="ARBA00023163"/>
    </source>
</evidence>
<dbReference type="Gene3D" id="3.40.640.10">
    <property type="entry name" value="Type I PLP-dependent aspartate aminotransferase-like (Major domain)"/>
    <property type="match status" value="1"/>
</dbReference>
<feature type="domain" description="HTH gntR-type" evidence="6">
    <location>
        <begin position="21"/>
        <end position="89"/>
    </location>
</feature>